<evidence type="ECO:0000313" key="4">
    <source>
        <dbReference type="EMBL" id="SDC83291.1"/>
    </source>
</evidence>
<dbReference type="Gene3D" id="3.50.90.10">
    <property type="entry name" value="YerB-like"/>
    <property type="match status" value="1"/>
</dbReference>
<dbReference type="RefSeq" id="WP_176757971.1">
    <property type="nucleotide sequence ID" value="NZ_FMZA01000018.1"/>
</dbReference>
<accession>A0A1G6PTJ3</accession>
<gene>
    <name evidence="4" type="ORF">SAMN04488112_11828</name>
</gene>
<feature type="signal peptide" evidence="1">
    <location>
        <begin position="1"/>
        <end position="20"/>
    </location>
</feature>
<feature type="domain" description="DUF3048" evidence="3">
    <location>
        <begin position="215"/>
        <end position="315"/>
    </location>
</feature>
<reference evidence="4 5" key="1">
    <citation type="submission" date="2016-10" db="EMBL/GenBank/DDBJ databases">
        <authorList>
            <person name="de Groot N.N."/>
        </authorList>
    </citation>
    <scope>NUCLEOTIDE SEQUENCE [LARGE SCALE GENOMIC DNA]</scope>
    <source>
        <strain evidence="4 5">DSM 45514</strain>
    </source>
</reference>
<protein>
    <recommendedName>
        <fullName evidence="6">DUF3048 domain-containing protein</fullName>
    </recommendedName>
</protein>
<evidence type="ECO:0000259" key="3">
    <source>
        <dbReference type="Pfam" id="PF17479"/>
    </source>
</evidence>
<feature type="chain" id="PRO_5039025057" description="DUF3048 domain-containing protein" evidence="1">
    <location>
        <begin position="21"/>
        <end position="327"/>
    </location>
</feature>
<dbReference type="InterPro" id="IPR021416">
    <property type="entry name" value="DUF3048_N"/>
</dbReference>
<keyword evidence="5" id="KW-1185">Reference proteome</keyword>
<evidence type="ECO:0000256" key="1">
    <source>
        <dbReference type="SAM" id="SignalP"/>
    </source>
</evidence>
<sequence length="327" mass="36684">MWYRLLAALLVCVVLSGCSTQPLREALSGKDEQKEEEKLHPFTGEKMKEEATGPPLMVMVNNHSKARPQTGLNRADMLVEVLAEGGITRLAAFFYGEDEGRVGPIRSTRPYYLNLTKGPGAVVVHAGGSPAALNQIKSQSLASLDALNGEEEVFQRVDFRHPPHNLYSDLKQLLRKAAEKGYAKKAPDSPYRFNKQRETEGKAASRIEMTFHRLFKAGFRYDASSDQYIRYTEGKQHRDRLTDQALSADNVLVIRAPHQVIDASGRRKVELTGKGEGMLFQGGKARVIRWEYRDGWIVPLVDGKVASFFPGKTWIHVLPEKGELSYR</sequence>
<dbReference type="Pfam" id="PF11258">
    <property type="entry name" value="DUF3048"/>
    <property type="match status" value="1"/>
</dbReference>
<dbReference type="InterPro" id="IPR023158">
    <property type="entry name" value="YerB-like_sf"/>
</dbReference>
<dbReference type="PROSITE" id="PS51257">
    <property type="entry name" value="PROKAR_LIPOPROTEIN"/>
    <property type="match status" value="1"/>
</dbReference>
<evidence type="ECO:0000259" key="2">
    <source>
        <dbReference type="Pfam" id="PF11258"/>
    </source>
</evidence>
<name>A0A1G6PTJ3_9BACL</name>
<dbReference type="STRING" id="1236220.SAMN04488112_11828"/>
<dbReference type="Proteomes" id="UP000199387">
    <property type="component" value="Unassembled WGS sequence"/>
</dbReference>
<proteinExistence type="predicted"/>
<evidence type="ECO:0008006" key="6">
    <source>
        <dbReference type="Google" id="ProtNLM"/>
    </source>
</evidence>
<organism evidence="4 5">
    <name type="scientific">Melghirimyces thermohalophilus</name>
    <dbReference type="NCBI Taxonomy" id="1236220"/>
    <lineage>
        <taxon>Bacteria</taxon>
        <taxon>Bacillati</taxon>
        <taxon>Bacillota</taxon>
        <taxon>Bacilli</taxon>
        <taxon>Bacillales</taxon>
        <taxon>Thermoactinomycetaceae</taxon>
        <taxon>Melghirimyces</taxon>
    </lineage>
</organism>
<dbReference type="InterPro" id="IPR035328">
    <property type="entry name" value="DUF3048_C"/>
</dbReference>
<keyword evidence="1" id="KW-0732">Signal</keyword>
<evidence type="ECO:0000313" key="5">
    <source>
        <dbReference type="Proteomes" id="UP000199387"/>
    </source>
</evidence>
<dbReference type="AlphaFoldDB" id="A0A1G6PTJ3"/>
<feature type="domain" description="DUF3048" evidence="2">
    <location>
        <begin position="42"/>
        <end position="182"/>
    </location>
</feature>
<dbReference type="Pfam" id="PF17479">
    <property type="entry name" value="DUF3048_C"/>
    <property type="match status" value="1"/>
</dbReference>
<dbReference type="EMBL" id="FMZA01000018">
    <property type="protein sequence ID" value="SDC83291.1"/>
    <property type="molecule type" value="Genomic_DNA"/>
</dbReference>
<dbReference type="SUPFAM" id="SSF159774">
    <property type="entry name" value="YerB-like"/>
    <property type="match status" value="1"/>
</dbReference>